<dbReference type="EMBL" id="CP000687">
    <property type="protein sequence ID" value="ABY70541.1"/>
    <property type="molecule type" value="Genomic_DNA"/>
</dbReference>
<keyword evidence="1" id="KW-0472">Membrane</keyword>
<accession>B0BTX4</accession>
<organism evidence="2 3">
    <name type="scientific">Actinobacillus pleuropneumoniae serotype 3 (strain JL03)</name>
    <dbReference type="NCBI Taxonomy" id="434271"/>
    <lineage>
        <taxon>Bacteria</taxon>
        <taxon>Pseudomonadati</taxon>
        <taxon>Pseudomonadota</taxon>
        <taxon>Gammaproteobacteria</taxon>
        <taxon>Pasteurellales</taxon>
        <taxon>Pasteurellaceae</taxon>
        <taxon>Actinobacillus</taxon>
    </lineage>
</organism>
<name>B0BTX4_ACTPJ</name>
<proteinExistence type="predicted"/>
<sequence length="58" mass="6930">MQKNLLYKYDRKTFDRIANKLNIDLNIFLTEYKSKIRYNLAVFRPISGLLVSFITISE</sequence>
<evidence type="ECO:0000256" key="1">
    <source>
        <dbReference type="SAM" id="Phobius"/>
    </source>
</evidence>
<keyword evidence="1" id="KW-0812">Transmembrane</keyword>
<reference evidence="2 3" key="1">
    <citation type="journal article" date="2008" name="PLoS ONE">
        <title>Genome biology of Actinobacillus pleuropneumoniae JL03, an isolate of serotype 3 prevalent in China.</title>
        <authorList>
            <person name="Xu Z."/>
            <person name="Zhou Y."/>
            <person name="Li L."/>
            <person name="Zhou R."/>
            <person name="Xiao S."/>
            <person name="Wan Y."/>
            <person name="Zhang S."/>
            <person name="Wang K."/>
            <person name="Li W."/>
            <person name="Li L."/>
            <person name="Jin H."/>
            <person name="Kang M."/>
            <person name="Dalai B."/>
            <person name="Li T."/>
            <person name="Liu L."/>
            <person name="Cheng Y."/>
            <person name="Zhang L."/>
            <person name="Xu T."/>
            <person name="Zheng H."/>
            <person name="Pu S."/>
            <person name="Wang B."/>
            <person name="Gu W."/>
            <person name="Zhang X.L."/>
            <person name="Zhu G.-F."/>
            <person name="Wang S."/>
            <person name="Zhao G.-P."/>
            <person name="Chen H."/>
        </authorList>
    </citation>
    <scope>NUCLEOTIDE SEQUENCE [LARGE SCALE GENOMIC DNA]</scope>
    <source>
        <strain evidence="2 3">JL03</strain>
    </source>
</reference>
<evidence type="ECO:0000313" key="2">
    <source>
        <dbReference type="EMBL" id="ABY70541.1"/>
    </source>
</evidence>
<dbReference type="HOGENOM" id="CLU_2968970_0_0_6"/>
<dbReference type="AlphaFoldDB" id="B0BTX4"/>
<dbReference type="KEGG" id="apj:APJL_1993"/>
<feature type="transmembrane region" description="Helical" evidence="1">
    <location>
        <begin position="38"/>
        <end position="56"/>
    </location>
</feature>
<gene>
    <name evidence="2" type="ordered locus">APJL_1993</name>
</gene>
<dbReference type="Proteomes" id="UP000008547">
    <property type="component" value="Chromosome"/>
</dbReference>
<protein>
    <submittedName>
        <fullName evidence="2">Uncharacterized protein</fullName>
    </submittedName>
</protein>
<evidence type="ECO:0000313" key="3">
    <source>
        <dbReference type="Proteomes" id="UP000008547"/>
    </source>
</evidence>
<keyword evidence="1" id="KW-1133">Transmembrane helix</keyword>